<proteinExistence type="predicted"/>
<organism evidence="2 3">
    <name type="scientific">Tepidimonas sediminis</name>
    <dbReference type="NCBI Taxonomy" id="2588941"/>
    <lineage>
        <taxon>Bacteria</taxon>
        <taxon>Pseudomonadati</taxon>
        <taxon>Pseudomonadota</taxon>
        <taxon>Betaproteobacteria</taxon>
        <taxon>Burkholderiales</taxon>
        <taxon>Tepidimonas</taxon>
    </lineage>
</organism>
<dbReference type="InterPro" id="IPR018968">
    <property type="entry name" value="Phasin"/>
</dbReference>
<dbReference type="Pfam" id="PF09361">
    <property type="entry name" value="Phasin_2"/>
    <property type="match status" value="1"/>
</dbReference>
<dbReference type="RefSeq" id="WP_143893126.1">
    <property type="nucleotide sequence ID" value="NZ_VJND01000002.1"/>
</dbReference>
<dbReference type="EMBL" id="VJND01000002">
    <property type="protein sequence ID" value="TSE26705.1"/>
    <property type="molecule type" value="Genomic_DNA"/>
</dbReference>
<evidence type="ECO:0000313" key="3">
    <source>
        <dbReference type="Proteomes" id="UP000320225"/>
    </source>
</evidence>
<protein>
    <submittedName>
        <fullName evidence="2">Phasin: phasin family protein</fullName>
    </submittedName>
</protein>
<evidence type="ECO:0000259" key="1">
    <source>
        <dbReference type="Pfam" id="PF09361"/>
    </source>
</evidence>
<dbReference type="OrthoDB" id="5298576at2"/>
<evidence type="ECO:0000313" key="2">
    <source>
        <dbReference type="EMBL" id="TSE26705.1"/>
    </source>
</evidence>
<dbReference type="AlphaFoldDB" id="A0A554WT03"/>
<name>A0A554WT03_9BURK</name>
<gene>
    <name evidence="2" type="ORF">Tsedi_00413</name>
</gene>
<feature type="domain" description="Phasin" evidence="1">
    <location>
        <begin position="6"/>
        <end position="103"/>
    </location>
</feature>
<dbReference type="Proteomes" id="UP000320225">
    <property type="component" value="Unassembled WGS sequence"/>
</dbReference>
<comment type="caution">
    <text evidence="2">The sequence shown here is derived from an EMBL/GenBank/DDBJ whole genome shotgun (WGS) entry which is preliminary data.</text>
</comment>
<dbReference type="NCBIfam" id="TIGR01841">
    <property type="entry name" value="phasin"/>
    <property type="match status" value="1"/>
</dbReference>
<keyword evidence="3" id="KW-1185">Reference proteome</keyword>
<reference evidence="2 3" key="1">
    <citation type="submission" date="2019-07" db="EMBL/GenBank/DDBJ databases">
        <title>Tepidimonas sediminis YIM 72259 draft genome.</title>
        <authorList>
            <person name="Da Costa M.S."/>
            <person name="Froufe H.J.C."/>
            <person name="Egas C."/>
            <person name="Albuquerque L."/>
        </authorList>
    </citation>
    <scope>NUCLEOTIDE SEQUENCE [LARGE SCALE GENOMIC DNA]</scope>
    <source>
        <strain evidence="2 3">YIM 72259</strain>
    </source>
</reference>
<dbReference type="InterPro" id="IPR010127">
    <property type="entry name" value="Phasin_subfam-1"/>
</dbReference>
<accession>A0A554WT03</accession>
<sequence>MMTVDQLVALHKKNVAAAFDLADKAFAGVEKLAELNLQTVKTLLAEAAEHTQTALAVKDMQDLVALHNAVFQPMGEKVASYHRHVYDIASGVQTELAKALEAQAQEAHKQFIATLDGLVKNAPQGTEPAVAAMKQAVTTAAAAMESVQKAVKQAAELADANLKAVASTAVAATKAPRTASKAAA</sequence>